<dbReference type="AlphaFoldDB" id="A0A0P7U122"/>
<feature type="compositionally biased region" description="Basic and acidic residues" evidence="1">
    <location>
        <begin position="8"/>
        <end position="28"/>
    </location>
</feature>
<organism evidence="2 3">
    <name type="scientific">Scleropages formosus</name>
    <name type="common">Asian bonytongue</name>
    <name type="synonym">Osteoglossum formosum</name>
    <dbReference type="NCBI Taxonomy" id="113540"/>
    <lineage>
        <taxon>Eukaryota</taxon>
        <taxon>Metazoa</taxon>
        <taxon>Chordata</taxon>
        <taxon>Craniata</taxon>
        <taxon>Vertebrata</taxon>
        <taxon>Euteleostomi</taxon>
        <taxon>Actinopterygii</taxon>
        <taxon>Neopterygii</taxon>
        <taxon>Teleostei</taxon>
        <taxon>Osteoglossocephala</taxon>
        <taxon>Osteoglossomorpha</taxon>
        <taxon>Osteoglossiformes</taxon>
        <taxon>Osteoglossidae</taxon>
        <taxon>Scleropages</taxon>
    </lineage>
</organism>
<proteinExistence type="predicted"/>
<evidence type="ECO:0000313" key="2">
    <source>
        <dbReference type="EMBL" id="KPP64027.1"/>
    </source>
</evidence>
<sequence>MNTSSRANTERPELRRQSRSRLDGRDSLHVCSRPLTARENNTSARMNSWSQTREVVQNEKKWAEEKQDDLSFASEFAMESKLSRGTCCSSLDSLDDLSAAGESDGGIGWETALAPPIQQRVQQVKQQQHSSLEVSTTTKQEGLEVELRAGLDVQRDHEADLGSSLRNSVTTSQSENNLNCPALTALSNGFHTVNKGLPSSTCTLPNSFR</sequence>
<gene>
    <name evidence="2" type="ORF">Z043_117668</name>
</gene>
<evidence type="ECO:0000313" key="3">
    <source>
        <dbReference type="Proteomes" id="UP000034805"/>
    </source>
</evidence>
<protein>
    <submittedName>
        <fullName evidence="2">Uncharacterized protein</fullName>
    </submittedName>
</protein>
<evidence type="ECO:0000256" key="1">
    <source>
        <dbReference type="SAM" id="MobiDB-lite"/>
    </source>
</evidence>
<dbReference type="EMBL" id="JARO02007375">
    <property type="protein sequence ID" value="KPP64027.1"/>
    <property type="molecule type" value="Genomic_DNA"/>
</dbReference>
<feature type="region of interest" description="Disordered" evidence="1">
    <location>
        <begin position="1"/>
        <end position="28"/>
    </location>
</feature>
<reference evidence="2 3" key="1">
    <citation type="submission" date="2015-08" db="EMBL/GenBank/DDBJ databases">
        <title>The genome of the Asian arowana (Scleropages formosus).</title>
        <authorList>
            <person name="Tan M.H."/>
            <person name="Gan H.M."/>
            <person name="Croft L.J."/>
            <person name="Austin C.M."/>
        </authorList>
    </citation>
    <scope>NUCLEOTIDE SEQUENCE [LARGE SCALE GENOMIC DNA]</scope>
    <source>
        <strain evidence="2">Aro1</strain>
    </source>
</reference>
<accession>A0A0P7U122</accession>
<name>A0A0P7U122_SCLFO</name>
<dbReference type="Proteomes" id="UP000034805">
    <property type="component" value="Unassembled WGS sequence"/>
</dbReference>
<comment type="caution">
    <text evidence="2">The sequence shown here is derived from an EMBL/GenBank/DDBJ whole genome shotgun (WGS) entry which is preliminary data.</text>
</comment>